<dbReference type="PROSITE" id="PS00636">
    <property type="entry name" value="DNAJ_1"/>
    <property type="match status" value="1"/>
</dbReference>
<dbReference type="PROSITE" id="PS50076">
    <property type="entry name" value="DNAJ_2"/>
    <property type="match status" value="1"/>
</dbReference>
<evidence type="ECO:0000313" key="3">
    <source>
        <dbReference type="EMBL" id="OJD40352.1"/>
    </source>
</evidence>
<accession>A0A1J9RI81</accession>
<gene>
    <name evidence="3" type="ORF">BKCO1_100012</name>
</gene>
<dbReference type="SUPFAM" id="SSF46565">
    <property type="entry name" value="Chaperone J-domain"/>
    <property type="match status" value="1"/>
</dbReference>
<dbReference type="AlphaFoldDB" id="A0A1J9RI81"/>
<dbReference type="FunFam" id="1.10.287.110:FF:000110">
    <property type="entry name" value="DnaJ domain protein (AFU_orthologue AFUA_2G13210)"/>
    <property type="match status" value="1"/>
</dbReference>
<evidence type="ECO:0000313" key="4">
    <source>
        <dbReference type="Proteomes" id="UP000183809"/>
    </source>
</evidence>
<evidence type="ECO:0000256" key="1">
    <source>
        <dbReference type="SAM" id="MobiDB-lite"/>
    </source>
</evidence>
<comment type="caution">
    <text evidence="3">The sequence shown here is derived from an EMBL/GenBank/DDBJ whole genome shotgun (WGS) entry which is preliminary data.</text>
</comment>
<dbReference type="EMBL" id="MNUE01000001">
    <property type="protein sequence ID" value="OJD40352.1"/>
    <property type="molecule type" value="Genomic_DNA"/>
</dbReference>
<protein>
    <recommendedName>
        <fullName evidence="2">J domain-containing protein</fullName>
    </recommendedName>
</protein>
<dbReference type="OrthoDB" id="110024at2759"/>
<dbReference type="InterPro" id="IPR001623">
    <property type="entry name" value="DnaJ_domain"/>
</dbReference>
<dbReference type="Pfam" id="PF00226">
    <property type="entry name" value="DnaJ"/>
    <property type="match status" value="1"/>
</dbReference>
<keyword evidence="4" id="KW-1185">Reference proteome</keyword>
<name>A0A1J9RI81_9PEZI</name>
<evidence type="ECO:0000259" key="2">
    <source>
        <dbReference type="PROSITE" id="PS50076"/>
    </source>
</evidence>
<proteinExistence type="predicted"/>
<dbReference type="InterPro" id="IPR052594">
    <property type="entry name" value="J_domain-containing_protein"/>
</dbReference>
<dbReference type="PRINTS" id="PR00625">
    <property type="entry name" value="JDOMAIN"/>
</dbReference>
<dbReference type="InterPro" id="IPR018253">
    <property type="entry name" value="DnaJ_domain_CS"/>
</dbReference>
<dbReference type="PANTHER" id="PTHR44144:SF1">
    <property type="entry name" value="DNAJ HOMOLOG SUBFAMILY C MEMBER 9"/>
    <property type="match status" value="1"/>
</dbReference>
<feature type="domain" description="J" evidence="2">
    <location>
        <begin position="25"/>
        <end position="90"/>
    </location>
</feature>
<dbReference type="PANTHER" id="PTHR44144">
    <property type="entry name" value="DNAJ HOMOLOG SUBFAMILY C MEMBER 9"/>
    <property type="match status" value="1"/>
</dbReference>
<dbReference type="GO" id="GO:0031072">
    <property type="term" value="F:heat shock protein binding"/>
    <property type="evidence" value="ECO:0007669"/>
    <property type="project" value="TreeGrafter"/>
</dbReference>
<organism evidence="3 4">
    <name type="scientific">Diplodia corticola</name>
    <dbReference type="NCBI Taxonomy" id="236234"/>
    <lineage>
        <taxon>Eukaryota</taxon>
        <taxon>Fungi</taxon>
        <taxon>Dikarya</taxon>
        <taxon>Ascomycota</taxon>
        <taxon>Pezizomycotina</taxon>
        <taxon>Dothideomycetes</taxon>
        <taxon>Dothideomycetes incertae sedis</taxon>
        <taxon>Botryosphaeriales</taxon>
        <taxon>Botryosphaeriaceae</taxon>
        <taxon>Diplodia</taxon>
    </lineage>
</organism>
<sequence>MPRKQKKRSEDIEDLIDEEPPKSIDPYEVLGVAKDAAPDHIKSAYRKAALKHHPDKAEDKEAAHAKFQEIAFAHAILSDPRRRSRYDTTGRTEETVDLEDDDFNWTEYYKEQYEDIVTAEAIEKFKNEYKGGDEERNDLIDAYKQFKGNLNKIYEVIMLSNPLEDEDRFRAILDAAIADGTVPAEKKYTDESERSRQNRMKKARKEAEEADDAAKEMEGTKKKKKAQGDGGLGDLAAMIQQRQKGRSESFFDQLEAKYAPDSKKGKKRAPPMDEPPEEAFQRTASRAKKGKK</sequence>
<feature type="compositionally biased region" description="Basic and acidic residues" evidence="1">
    <location>
        <begin position="245"/>
        <end position="263"/>
    </location>
</feature>
<dbReference type="InterPro" id="IPR056453">
    <property type="entry name" value="HTH_DNAJC9"/>
</dbReference>
<reference evidence="3 4" key="1">
    <citation type="submission" date="2016-10" db="EMBL/GenBank/DDBJ databases">
        <title>Proteomics and genomics reveal pathogen-plant mechanisms compatible with a hemibiotrophic lifestyle of Diplodia corticola.</title>
        <authorList>
            <person name="Fernandes I."/>
            <person name="De Jonge R."/>
            <person name="Van De Peer Y."/>
            <person name="Devreese B."/>
            <person name="Alves A."/>
            <person name="Esteves A.C."/>
        </authorList>
    </citation>
    <scope>NUCLEOTIDE SEQUENCE [LARGE SCALE GENOMIC DNA]</scope>
    <source>
        <strain evidence="3 4">CBS 112549</strain>
    </source>
</reference>
<dbReference type="Pfam" id="PF23302">
    <property type="entry name" value="HTH_DNAJC9"/>
    <property type="match status" value="1"/>
</dbReference>
<feature type="region of interest" description="Disordered" evidence="1">
    <location>
        <begin position="184"/>
        <end position="292"/>
    </location>
</feature>
<dbReference type="Gene3D" id="1.10.287.110">
    <property type="entry name" value="DnaJ domain"/>
    <property type="match status" value="1"/>
</dbReference>
<dbReference type="InterPro" id="IPR036869">
    <property type="entry name" value="J_dom_sf"/>
</dbReference>
<dbReference type="SMART" id="SM00271">
    <property type="entry name" value="DnaJ"/>
    <property type="match status" value="1"/>
</dbReference>
<feature type="region of interest" description="Disordered" evidence="1">
    <location>
        <begin position="1"/>
        <end position="23"/>
    </location>
</feature>
<dbReference type="CDD" id="cd06257">
    <property type="entry name" value="DnaJ"/>
    <property type="match status" value="1"/>
</dbReference>
<dbReference type="Proteomes" id="UP000183809">
    <property type="component" value="Unassembled WGS sequence"/>
</dbReference>
<dbReference type="GeneID" id="31009741"/>
<feature type="compositionally biased region" description="Basic and acidic residues" evidence="1">
    <location>
        <begin position="184"/>
        <end position="196"/>
    </location>
</feature>
<dbReference type="RefSeq" id="XP_020135195.1">
    <property type="nucleotide sequence ID" value="XM_020269482.1"/>
</dbReference>
<dbReference type="GO" id="GO:0005737">
    <property type="term" value="C:cytoplasm"/>
    <property type="evidence" value="ECO:0007669"/>
    <property type="project" value="TreeGrafter"/>
</dbReference>
<dbReference type="GO" id="GO:0005634">
    <property type="term" value="C:nucleus"/>
    <property type="evidence" value="ECO:0007669"/>
    <property type="project" value="TreeGrafter"/>
</dbReference>